<accession>A0A0D3D9K5</accession>
<proteinExistence type="predicted"/>
<evidence type="ECO:0000313" key="2">
    <source>
        <dbReference type="EnsemblPlants" id="Bo7g075650.1"/>
    </source>
</evidence>
<feature type="region of interest" description="Disordered" evidence="1">
    <location>
        <begin position="225"/>
        <end position="286"/>
    </location>
</feature>
<dbReference type="PANTHER" id="PTHR47851">
    <property type="entry name" value="OS06G0588700 PROTEIN-RELATED"/>
    <property type="match status" value="1"/>
</dbReference>
<feature type="compositionally biased region" description="Low complexity" evidence="1">
    <location>
        <begin position="242"/>
        <end position="263"/>
    </location>
</feature>
<sequence length="376" mass="43621">MALVAQVCVKPLLLSSHSLETLSRYIPTGVHFHLFHHKEEDYGTSLPRRSRANAIEQHKTCFTQFKTSQLSSVAARTQAHILSKTFSSSLFRNCFGILIFVCEFESYLFYVPFLGFRTGLLRRLDNFSNFMPKREEREIGPNKYDTRREKYTKFRKLTKNRIGLGFDNLGRINMSNDWWSEREKECPGIRRSIWKEEFNMYLFEEEFCAVVVTGAEGWSAQHGEASLNSRVGGDDGDEADYQSASETETQAAAETETQPQAQTKTQRQTHSGSSRGKRKRKEKDMVVEACDKRTEALMVKNRIAEQMLERQETSSVENVLQILYTLPGVREWSPLYEATMEHLIDNEESRRTFITMKIDEAKIKFLELRTKINRDD</sequence>
<reference evidence="2" key="2">
    <citation type="submission" date="2015-03" db="UniProtKB">
        <authorList>
            <consortium name="EnsemblPlants"/>
        </authorList>
    </citation>
    <scope>IDENTIFICATION</scope>
</reference>
<organism evidence="2 3">
    <name type="scientific">Brassica oleracea var. oleracea</name>
    <dbReference type="NCBI Taxonomy" id="109376"/>
    <lineage>
        <taxon>Eukaryota</taxon>
        <taxon>Viridiplantae</taxon>
        <taxon>Streptophyta</taxon>
        <taxon>Embryophyta</taxon>
        <taxon>Tracheophyta</taxon>
        <taxon>Spermatophyta</taxon>
        <taxon>Magnoliopsida</taxon>
        <taxon>eudicotyledons</taxon>
        <taxon>Gunneridae</taxon>
        <taxon>Pentapetalae</taxon>
        <taxon>rosids</taxon>
        <taxon>malvids</taxon>
        <taxon>Brassicales</taxon>
        <taxon>Brassicaceae</taxon>
        <taxon>Brassiceae</taxon>
        <taxon>Brassica</taxon>
    </lineage>
</organism>
<dbReference type="Gramene" id="Bo7g075650.1">
    <property type="protein sequence ID" value="Bo7g075650.1"/>
    <property type="gene ID" value="Bo7g075650"/>
</dbReference>
<dbReference type="EnsemblPlants" id="Bo7g075650.1">
    <property type="protein sequence ID" value="Bo7g075650.1"/>
    <property type="gene ID" value="Bo7g075650"/>
</dbReference>
<dbReference type="eggNOG" id="KOG4585">
    <property type="taxonomic scope" value="Eukaryota"/>
</dbReference>
<evidence type="ECO:0000256" key="1">
    <source>
        <dbReference type="SAM" id="MobiDB-lite"/>
    </source>
</evidence>
<name>A0A0D3D9K5_BRAOL</name>
<reference evidence="2 3" key="1">
    <citation type="journal article" date="2014" name="Genome Biol.">
        <title>Transcriptome and methylome profiling reveals relics of genome dominance in the mesopolyploid Brassica oleracea.</title>
        <authorList>
            <person name="Parkin I.A."/>
            <person name="Koh C."/>
            <person name="Tang H."/>
            <person name="Robinson S.J."/>
            <person name="Kagale S."/>
            <person name="Clarke W.E."/>
            <person name="Town C.D."/>
            <person name="Nixon J."/>
            <person name="Krishnakumar V."/>
            <person name="Bidwell S.L."/>
            <person name="Denoeud F."/>
            <person name="Belcram H."/>
            <person name="Links M.G."/>
            <person name="Just J."/>
            <person name="Clarke C."/>
            <person name="Bender T."/>
            <person name="Huebert T."/>
            <person name="Mason A.S."/>
            <person name="Pires J.C."/>
            <person name="Barker G."/>
            <person name="Moore J."/>
            <person name="Walley P.G."/>
            <person name="Manoli S."/>
            <person name="Batley J."/>
            <person name="Edwards D."/>
            <person name="Nelson M.N."/>
            <person name="Wang X."/>
            <person name="Paterson A.H."/>
            <person name="King G."/>
            <person name="Bancroft I."/>
            <person name="Chalhoub B."/>
            <person name="Sharpe A.G."/>
        </authorList>
    </citation>
    <scope>NUCLEOTIDE SEQUENCE</scope>
    <source>
        <strain evidence="2 3">cv. TO1000</strain>
    </source>
</reference>
<keyword evidence="3" id="KW-1185">Reference proteome</keyword>
<protein>
    <submittedName>
        <fullName evidence="2">Uncharacterized protein</fullName>
    </submittedName>
</protein>
<dbReference type="AlphaFoldDB" id="A0A0D3D9K5"/>
<dbReference type="Proteomes" id="UP000032141">
    <property type="component" value="Chromosome C7"/>
</dbReference>
<dbReference type="HOGENOM" id="CLU_736418_0_0_1"/>
<dbReference type="PANTHER" id="PTHR47851:SF8">
    <property type="entry name" value="NO APICAL MERISTEM-ASSOCIATED C-TERMINAL DOMAIN-CONTAINING PROTEIN"/>
    <property type="match status" value="1"/>
</dbReference>
<evidence type="ECO:0000313" key="3">
    <source>
        <dbReference type="Proteomes" id="UP000032141"/>
    </source>
</evidence>